<dbReference type="AlphaFoldDB" id="A0AAE0AN85"/>
<proteinExistence type="predicted"/>
<accession>A0AAE0AN85</accession>
<name>A0AAE0AN85_9ROSI</name>
<feature type="region of interest" description="Disordered" evidence="1">
    <location>
        <begin position="413"/>
        <end position="446"/>
    </location>
</feature>
<organism evidence="2 3">
    <name type="scientific">Dipteronia sinensis</name>
    <dbReference type="NCBI Taxonomy" id="43782"/>
    <lineage>
        <taxon>Eukaryota</taxon>
        <taxon>Viridiplantae</taxon>
        <taxon>Streptophyta</taxon>
        <taxon>Embryophyta</taxon>
        <taxon>Tracheophyta</taxon>
        <taxon>Spermatophyta</taxon>
        <taxon>Magnoliopsida</taxon>
        <taxon>eudicotyledons</taxon>
        <taxon>Gunneridae</taxon>
        <taxon>Pentapetalae</taxon>
        <taxon>rosids</taxon>
        <taxon>malvids</taxon>
        <taxon>Sapindales</taxon>
        <taxon>Sapindaceae</taxon>
        <taxon>Hippocastanoideae</taxon>
        <taxon>Acereae</taxon>
        <taxon>Dipteronia</taxon>
    </lineage>
</organism>
<keyword evidence="3" id="KW-1185">Reference proteome</keyword>
<reference evidence="2" key="1">
    <citation type="journal article" date="2023" name="Plant J.">
        <title>Genome sequences and population genomics provide insights into the demographic history, inbreeding, and mutation load of two 'living fossil' tree species of Dipteronia.</title>
        <authorList>
            <person name="Feng Y."/>
            <person name="Comes H.P."/>
            <person name="Chen J."/>
            <person name="Zhu S."/>
            <person name="Lu R."/>
            <person name="Zhang X."/>
            <person name="Li P."/>
            <person name="Qiu J."/>
            <person name="Olsen K.M."/>
            <person name="Qiu Y."/>
        </authorList>
    </citation>
    <scope>NUCLEOTIDE SEQUENCE</scope>
    <source>
        <strain evidence="2">NBL</strain>
    </source>
</reference>
<comment type="caution">
    <text evidence="2">The sequence shown here is derived from an EMBL/GenBank/DDBJ whole genome shotgun (WGS) entry which is preliminary data.</text>
</comment>
<protein>
    <recommendedName>
        <fullName evidence="4">DUF4283 domain-containing protein</fullName>
    </recommendedName>
</protein>
<sequence length="446" mass="50290">MTSSLVVVASSQAVAASSSAVAASSPAVAASSPAVAHLRWSITHLCVHERDGGLLVVVGFFKSFGNVRDVFLSSKNSSRKSRFAFIRFESMVKPIGWRMRRMGEDDGLGVGNKRGRSQEVRCFNNNSRSFVEVVNGLENGIQEHGFEVKKKTLFMSWDSNIYDDNWLNKCAMGVLKKFANVSSVNHRLSLRGFSFSSVYLGDKSIVWCFDSNDDREAFVSNKFFWEDCFSYMLKWCNSLIPQARLVWLDCRGVPLNVWCHSIFMKLRWMFGEPLLVDEDCVHRRRLDRGRVLVLIPHDQSYSNRIKVMVGTFSFEVRVEEDPAVVDMSWLADFLGLRMSTASNSNSNSKSLLEKGNFDAALEVGFQIGQLKNEDKKALDGLVELLRSDEAETHDEEARKQEVGEVVLMESMERDGGRRQIMGEKRDQHIGESSKKDKVKLSKGCGV</sequence>
<dbReference type="EMBL" id="JANJYJ010000004">
    <property type="protein sequence ID" value="KAK3221146.1"/>
    <property type="molecule type" value="Genomic_DNA"/>
</dbReference>
<feature type="compositionally biased region" description="Basic and acidic residues" evidence="1">
    <location>
        <begin position="413"/>
        <end position="439"/>
    </location>
</feature>
<evidence type="ECO:0000256" key="1">
    <source>
        <dbReference type="SAM" id="MobiDB-lite"/>
    </source>
</evidence>
<evidence type="ECO:0008006" key="4">
    <source>
        <dbReference type="Google" id="ProtNLM"/>
    </source>
</evidence>
<dbReference type="Proteomes" id="UP001281410">
    <property type="component" value="Unassembled WGS sequence"/>
</dbReference>
<evidence type="ECO:0000313" key="2">
    <source>
        <dbReference type="EMBL" id="KAK3221146.1"/>
    </source>
</evidence>
<gene>
    <name evidence="2" type="ORF">Dsin_015116</name>
</gene>
<evidence type="ECO:0000313" key="3">
    <source>
        <dbReference type="Proteomes" id="UP001281410"/>
    </source>
</evidence>